<keyword evidence="3" id="KW-1185">Reference proteome</keyword>
<feature type="transmembrane region" description="Helical" evidence="1">
    <location>
        <begin position="6"/>
        <end position="26"/>
    </location>
</feature>
<keyword evidence="1" id="KW-1133">Transmembrane helix</keyword>
<sequence length="52" mass="6049">MLVTNRIDSSIGYVLYLLLGMLSLIAERNGEQKYHRGKVKNELHKMKTLNMK</sequence>
<reference evidence="3" key="1">
    <citation type="journal article" date="2019" name="Int. J. Syst. Evol. Microbiol.">
        <title>The Global Catalogue of Microorganisms (GCM) 10K type strain sequencing project: providing services to taxonomists for standard genome sequencing and annotation.</title>
        <authorList>
            <consortium name="The Broad Institute Genomics Platform"/>
            <consortium name="The Broad Institute Genome Sequencing Center for Infectious Disease"/>
            <person name="Wu L."/>
            <person name="Ma J."/>
        </authorList>
    </citation>
    <scope>NUCLEOTIDE SEQUENCE [LARGE SCALE GENOMIC DNA]</scope>
    <source>
        <strain evidence="3">JCM 12389</strain>
    </source>
</reference>
<evidence type="ECO:0000256" key="1">
    <source>
        <dbReference type="SAM" id="Phobius"/>
    </source>
</evidence>
<organism evidence="2 3">
    <name type="scientific">Salinibacillus aidingensis</name>
    <dbReference type="NCBI Taxonomy" id="237684"/>
    <lineage>
        <taxon>Bacteria</taxon>
        <taxon>Bacillati</taxon>
        <taxon>Bacillota</taxon>
        <taxon>Bacilli</taxon>
        <taxon>Bacillales</taxon>
        <taxon>Bacillaceae</taxon>
        <taxon>Salinibacillus</taxon>
    </lineage>
</organism>
<dbReference type="Proteomes" id="UP001500880">
    <property type="component" value="Unassembled WGS sequence"/>
</dbReference>
<evidence type="ECO:0000313" key="2">
    <source>
        <dbReference type="EMBL" id="GAA0501772.1"/>
    </source>
</evidence>
<proteinExistence type="predicted"/>
<comment type="caution">
    <text evidence="2">The sequence shown here is derived from an EMBL/GenBank/DDBJ whole genome shotgun (WGS) entry which is preliminary data.</text>
</comment>
<gene>
    <name evidence="2" type="ORF">GCM10008986_31600</name>
</gene>
<name>A0ABP3LIW1_9BACI</name>
<accession>A0ABP3LIW1</accession>
<evidence type="ECO:0000313" key="3">
    <source>
        <dbReference type="Proteomes" id="UP001500880"/>
    </source>
</evidence>
<protein>
    <submittedName>
        <fullName evidence="2">Uncharacterized protein</fullName>
    </submittedName>
</protein>
<keyword evidence="1" id="KW-0812">Transmembrane</keyword>
<keyword evidence="1" id="KW-0472">Membrane</keyword>
<dbReference type="EMBL" id="BAAADO010000008">
    <property type="protein sequence ID" value="GAA0501772.1"/>
    <property type="molecule type" value="Genomic_DNA"/>
</dbReference>